<dbReference type="Pfam" id="PF12008">
    <property type="entry name" value="EcoR124_C"/>
    <property type="match status" value="1"/>
</dbReference>
<dbReference type="Proteomes" id="UP000830343">
    <property type="component" value="Chromosome"/>
</dbReference>
<keyword evidence="14" id="KW-1185">Reference proteome</keyword>
<comment type="subunit">
    <text evidence="3 11">The type I restriction/modification system is composed of three polypeptides R, M and S.</text>
</comment>
<evidence type="ECO:0000256" key="7">
    <source>
        <dbReference type="ARBA" id="ARBA00022759"/>
    </source>
</evidence>
<dbReference type="Gene3D" id="3.90.1570.50">
    <property type="match status" value="1"/>
</dbReference>
<dbReference type="SMART" id="SM00487">
    <property type="entry name" value="DEXDc"/>
    <property type="match status" value="1"/>
</dbReference>
<evidence type="ECO:0000259" key="12">
    <source>
        <dbReference type="PROSITE" id="PS51192"/>
    </source>
</evidence>
<keyword evidence="9 11" id="KW-0067">ATP-binding</keyword>
<dbReference type="CDD" id="cd22332">
    <property type="entry name" value="HsdR_N"/>
    <property type="match status" value="1"/>
</dbReference>
<keyword evidence="5 11" id="KW-0547">Nucleotide-binding</keyword>
<dbReference type="InterPro" id="IPR055180">
    <property type="entry name" value="HsdR_RecA-like_helicase_dom_2"/>
</dbReference>
<name>A0ABY3ZVM6_9STAP</name>
<feature type="domain" description="Helicase ATP-binding" evidence="12">
    <location>
        <begin position="254"/>
        <end position="400"/>
    </location>
</feature>
<keyword evidence="8 11" id="KW-0378">Hydrolase</keyword>
<dbReference type="PANTHER" id="PTHR30195:SF16">
    <property type="entry name" value="TYPE I RESTRICTION ENZYME ENDONUCLEASE SUBUNIT"/>
    <property type="match status" value="1"/>
</dbReference>
<evidence type="ECO:0000256" key="5">
    <source>
        <dbReference type="ARBA" id="ARBA00022741"/>
    </source>
</evidence>
<dbReference type="CDD" id="cd18800">
    <property type="entry name" value="SF2_C_EcoR124I-like"/>
    <property type="match status" value="1"/>
</dbReference>
<dbReference type="InterPro" id="IPR004473">
    <property type="entry name" value="Restrct_endonuc_typeI_HsdR"/>
</dbReference>
<protein>
    <recommendedName>
        <fullName evidence="11">Type I restriction enzyme endonuclease subunit</fullName>
        <shortName evidence="11">R protein</shortName>
        <ecNumber evidence="11">3.1.21.3</ecNumber>
    </recommendedName>
    <alternativeName>
        <fullName evidence="11">Type-1 restriction enzyme R protein</fullName>
    </alternativeName>
</protein>
<dbReference type="Pfam" id="PF22679">
    <property type="entry name" value="T1R_D3-like"/>
    <property type="match status" value="1"/>
</dbReference>
<comment type="similarity">
    <text evidence="2 11">Belongs to the HsdR family.</text>
</comment>
<dbReference type="PANTHER" id="PTHR30195">
    <property type="entry name" value="TYPE I SITE-SPECIFIC DEOXYRIBONUCLEASE PROTEIN SUBUNIT M AND R"/>
    <property type="match status" value="1"/>
</dbReference>
<dbReference type="InterPro" id="IPR007409">
    <property type="entry name" value="Restrct_endonuc_type1_HsdR_N"/>
</dbReference>
<keyword evidence="10 11" id="KW-0238">DNA-binding</keyword>
<evidence type="ECO:0000256" key="1">
    <source>
        <dbReference type="ARBA" id="ARBA00000851"/>
    </source>
</evidence>
<dbReference type="Gene3D" id="1.20.58.2040">
    <property type="match status" value="1"/>
</dbReference>
<dbReference type="InterPro" id="IPR027417">
    <property type="entry name" value="P-loop_NTPase"/>
</dbReference>
<dbReference type="EMBL" id="CP094348">
    <property type="protein sequence ID" value="UOB20893.1"/>
    <property type="molecule type" value="Genomic_DNA"/>
</dbReference>
<dbReference type="Pfam" id="PF04313">
    <property type="entry name" value="HSDR_N"/>
    <property type="match status" value="1"/>
</dbReference>
<organism evidence="13 14">
    <name type="scientific">Macrococcus armenti</name>
    <dbReference type="NCBI Taxonomy" id="2875764"/>
    <lineage>
        <taxon>Bacteria</taxon>
        <taxon>Bacillati</taxon>
        <taxon>Bacillota</taxon>
        <taxon>Bacilli</taxon>
        <taxon>Bacillales</taxon>
        <taxon>Staphylococcaceae</taxon>
        <taxon>Macrococcus</taxon>
    </lineage>
</organism>
<keyword evidence="7 13" id="KW-0255">Endonuclease</keyword>
<dbReference type="Gene3D" id="3.40.50.300">
    <property type="entry name" value="P-loop containing nucleotide triphosphate hydrolases"/>
    <property type="match status" value="2"/>
</dbReference>
<gene>
    <name evidence="13" type="ORF">MRZ06_02090</name>
</gene>
<proteinExistence type="inferred from homology"/>
<dbReference type="PROSITE" id="PS51192">
    <property type="entry name" value="HELICASE_ATP_BIND_1"/>
    <property type="match status" value="1"/>
</dbReference>
<dbReference type="NCBIfam" id="TIGR00348">
    <property type="entry name" value="hsdR"/>
    <property type="match status" value="1"/>
</dbReference>
<sequence>MSYQSEAALEKEVMDRLIDLGYEHVSILNDDQLKDNFRKILNERHIDKLNNEPLTDREFERLMTLINGKSVFDSAKILRDKLDFKRDDETIVYFEFFNKKKWCQNKFQVTNQIAVNDKYKGRYDVTLLINGLPILQMELKRSGIAISEAFNQVERYRRHNYTGLFRYVQLFVISNGQETRYYANSDKDIYKSHMFYWSDVKNTRINQLKAFIDDFLEPCHMSKMVARYMIVNETDKHLMVMRPYQVYAVEALMNRALETNNNGYIWHTTGSGKTLTSFKCAQLLSEEESIDKVIFLVDRKDLDGQTLSEFNKFQKDSVDQTTNTNKLIQQLADKTKPLLITTIQKLANVVRRNDKVLERYQTDKVVFIIDECHRSQFGDMHRQIKANFKNAQYFGFTGTPLFEENKSQDGRSTADIFDKCLHTYLIKDAIRDNNVLGFSVEYIQTFKNNVGTVNEEYVEDINTDEVWMNDTRIEMVARHIYKNHNKKTKDRQYSAIFATANIPMAMKYYEVFKKINAEEIAAGRKPLNVATISTYQTNEDMRDGEVTEHSKDLIANAIEDYNKLFNTNFNLETFDNYFKDISNRVKKGIKNEKIDILIVVNMFLTGFDSKVLNTLYVDKNLQYHGLIQAYSRTNRVEKITKPYGNIVCYRDLKKATDDAIMLFSQTNDTDTVLSKTYDQYLRLFVNAIEELYKVAPTPESVDLLEGETAQKEFVEAFRDVANLMQKMKTFDEFEFDPIKLGISVQAFEDYTSKYFALYEEVKRKREQKEKVSILDDIDFEIDLLRNDIINVDYILNLLKSLNLEDKKEKEEGVKQIHRLLDIADNEQLRLKADLIRTFMHRVLPSLNKDDNIDDAYYNFEEQEKEKEIETFSRDLAYPTQQLNRLVSEFEFSGNINRNDIDRHIDGGLLVKRNKTKKIESFIRETTRKYGSVE</sequence>
<dbReference type="EC" id="3.1.21.3" evidence="11"/>
<keyword evidence="6 11" id="KW-0680">Restriction system</keyword>
<comment type="function">
    <text evidence="11">Subunit R is required for both nuclease and ATPase activities, but not for modification.</text>
</comment>
<comment type="catalytic activity">
    <reaction evidence="1 11">
        <text>Endonucleolytic cleavage of DNA to give random double-stranded fragments with terminal 5'-phosphates, ATP is simultaneously hydrolyzed.</text>
        <dbReference type="EC" id="3.1.21.3"/>
    </reaction>
</comment>
<evidence type="ECO:0000256" key="9">
    <source>
        <dbReference type="ARBA" id="ARBA00022840"/>
    </source>
</evidence>
<evidence type="ECO:0000256" key="3">
    <source>
        <dbReference type="ARBA" id="ARBA00011296"/>
    </source>
</evidence>
<reference evidence="13" key="2">
    <citation type="submission" date="2022-04" db="EMBL/GenBank/DDBJ databases">
        <title>Antimicrobial genetic elements in methicillin-resistant Macrococcus armenti.</title>
        <authorList>
            <person name="Keller J.E."/>
            <person name="Schwendener S."/>
            <person name="Pantucek R."/>
            <person name="Perreten V."/>
        </authorList>
    </citation>
    <scope>NUCLEOTIDE SEQUENCE</scope>
    <source>
        <strain evidence="13">CCM 2609</strain>
    </source>
</reference>
<dbReference type="InterPro" id="IPR040980">
    <property type="entry name" value="SWI2_SNF2"/>
</dbReference>
<dbReference type="InterPro" id="IPR014001">
    <property type="entry name" value="Helicase_ATP-bd"/>
</dbReference>
<evidence type="ECO:0000256" key="10">
    <source>
        <dbReference type="ARBA" id="ARBA00023125"/>
    </source>
</evidence>
<evidence type="ECO:0000313" key="14">
    <source>
        <dbReference type="Proteomes" id="UP000830343"/>
    </source>
</evidence>
<evidence type="ECO:0000256" key="11">
    <source>
        <dbReference type="RuleBase" id="RU364115"/>
    </source>
</evidence>
<dbReference type="Pfam" id="PF18766">
    <property type="entry name" value="SWI2_SNF2"/>
    <property type="match status" value="1"/>
</dbReference>
<evidence type="ECO:0000256" key="8">
    <source>
        <dbReference type="ARBA" id="ARBA00022801"/>
    </source>
</evidence>
<evidence type="ECO:0000313" key="13">
    <source>
        <dbReference type="EMBL" id="UOB20893.1"/>
    </source>
</evidence>
<accession>A0ABY3ZVM6</accession>
<dbReference type="GO" id="GO:0004519">
    <property type="term" value="F:endonuclease activity"/>
    <property type="evidence" value="ECO:0007669"/>
    <property type="project" value="UniProtKB-KW"/>
</dbReference>
<keyword evidence="4" id="KW-0540">Nuclease</keyword>
<dbReference type="CDD" id="cd18030">
    <property type="entry name" value="DEXHc_RE_I_HsdR"/>
    <property type="match status" value="1"/>
</dbReference>
<dbReference type="InterPro" id="IPR022625">
    <property type="entry name" value="TypeI_RM_Rsu_C"/>
</dbReference>
<dbReference type="RefSeq" id="WP_243366180.1">
    <property type="nucleotide sequence ID" value="NZ_CP094348.1"/>
</dbReference>
<evidence type="ECO:0000256" key="4">
    <source>
        <dbReference type="ARBA" id="ARBA00022722"/>
    </source>
</evidence>
<dbReference type="SUPFAM" id="SSF52540">
    <property type="entry name" value="P-loop containing nucleoside triphosphate hydrolases"/>
    <property type="match status" value="1"/>
</dbReference>
<evidence type="ECO:0000256" key="6">
    <source>
        <dbReference type="ARBA" id="ARBA00022747"/>
    </source>
</evidence>
<reference evidence="13" key="1">
    <citation type="submission" date="2022-03" db="EMBL/GenBank/DDBJ databases">
        <authorList>
            <person name="Vrbovska V."/>
            <person name="Kovarovic V."/>
            <person name="Botka T."/>
            <person name="Pantucek R."/>
        </authorList>
    </citation>
    <scope>NUCLEOTIDE SEQUENCE</scope>
    <source>
        <strain evidence="13">CCM 2609</strain>
    </source>
</reference>
<evidence type="ECO:0000256" key="2">
    <source>
        <dbReference type="ARBA" id="ARBA00008598"/>
    </source>
</evidence>
<dbReference type="InterPro" id="IPR051268">
    <property type="entry name" value="Type-I_R_enzyme_R_subunit"/>
</dbReference>